<name>A0A7I4BHR6_PHYPA</name>
<dbReference type="AlphaFoldDB" id="A0A7I4BHR6"/>
<dbReference type="EnsemblPlants" id="Pp3c18_8070V3.3">
    <property type="protein sequence ID" value="Pp3c18_8070V3.3"/>
    <property type="gene ID" value="Pp3c18_8070"/>
</dbReference>
<reference evidence="1" key="3">
    <citation type="submission" date="2020-12" db="UniProtKB">
        <authorList>
            <consortium name="EnsemblPlants"/>
        </authorList>
    </citation>
    <scope>IDENTIFICATION</scope>
</reference>
<protein>
    <submittedName>
        <fullName evidence="1">Uncharacterized protein</fullName>
    </submittedName>
</protein>
<evidence type="ECO:0000313" key="1">
    <source>
        <dbReference type="EnsemblPlants" id="Pp3c18_8070V3.3"/>
    </source>
</evidence>
<dbReference type="Proteomes" id="UP000006727">
    <property type="component" value="Chromosome 18"/>
</dbReference>
<accession>A0A7I4BHR6</accession>
<sequence length="51" mass="5753">MWHSASFEERLVKALETQQNSVPLRRNRSREQASQLAIGSNGRFAVTLGQP</sequence>
<dbReference type="Gramene" id="Pp3c18_8070V3.3">
    <property type="protein sequence ID" value="Pp3c18_8070V3.3"/>
    <property type="gene ID" value="Pp3c18_8070"/>
</dbReference>
<organism evidence="1 2">
    <name type="scientific">Physcomitrium patens</name>
    <name type="common">Spreading-leaved earth moss</name>
    <name type="synonym">Physcomitrella patens</name>
    <dbReference type="NCBI Taxonomy" id="3218"/>
    <lineage>
        <taxon>Eukaryota</taxon>
        <taxon>Viridiplantae</taxon>
        <taxon>Streptophyta</taxon>
        <taxon>Embryophyta</taxon>
        <taxon>Bryophyta</taxon>
        <taxon>Bryophytina</taxon>
        <taxon>Bryopsida</taxon>
        <taxon>Funariidae</taxon>
        <taxon>Funariales</taxon>
        <taxon>Funariaceae</taxon>
        <taxon>Physcomitrium</taxon>
    </lineage>
</organism>
<reference evidence="1 2" key="2">
    <citation type="journal article" date="2018" name="Plant J.">
        <title>The Physcomitrella patens chromosome-scale assembly reveals moss genome structure and evolution.</title>
        <authorList>
            <person name="Lang D."/>
            <person name="Ullrich K.K."/>
            <person name="Murat F."/>
            <person name="Fuchs J."/>
            <person name="Jenkins J."/>
            <person name="Haas F.B."/>
            <person name="Piednoel M."/>
            <person name="Gundlach H."/>
            <person name="Van Bel M."/>
            <person name="Meyberg R."/>
            <person name="Vives C."/>
            <person name="Morata J."/>
            <person name="Symeonidi A."/>
            <person name="Hiss M."/>
            <person name="Muchero W."/>
            <person name="Kamisugi Y."/>
            <person name="Saleh O."/>
            <person name="Blanc G."/>
            <person name="Decker E.L."/>
            <person name="van Gessel N."/>
            <person name="Grimwood J."/>
            <person name="Hayes R.D."/>
            <person name="Graham S.W."/>
            <person name="Gunter L.E."/>
            <person name="McDaniel S.F."/>
            <person name="Hoernstein S.N.W."/>
            <person name="Larsson A."/>
            <person name="Li F.W."/>
            <person name="Perroud P.F."/>
            <person name="Phillips J."/>
            <person name="Ranjan P."/>
            <person name="Rokshar D.S."/>
            <person name="Rothfels C.J."/>
            <person name="Schneider L."/>
            <person name="Shu S."/>
            <person name="Stevenson D.W."/>
            <person name="Thummler F."/>
            <person name="Tillich M."/>
            <person name="Villarreal Aguilar J.C."/>
            <person name="Widiez T."/>
            <person name="Wong G.K."/>
            <person name="Wymore A."/>
            <person name="Zhang Y."/>
            <person name="Zimmer A.D."/>
            <person name="Quatrano R.S."/>
            <person name="Mayer K.F.X."/>
            <person name="Goodstein D."/>
            <person name="Casacuberta J.M."/>
            <person name="Vandepoele K."/>
            <person name="Reski R."/>
            <person name="Cuming A.C."/>
            <person name="Tuskan G.A."/>
            <person name="Maumus F."/>
            <person name="Salse J."/>
            <person name="Schmutz J."/>
            <person name="Rensing S.A."/>
        </authorList>
    </citation>
    <scope>NUCLEOTIDE SEQUENCE [LARGE SCALE GENOMIC DNA]</scope>
    <source>
        <strain evidence="1 2">cv. Gransden 2004</strain>
    </source>
</reference>
<keyword evidence="2" id="KW-1185">Reference proteome</keyword>
<dbReference type="EMBL" id="ABEU02000018">
    <property type="status" value="NOT_ANNOTATED_CDS"/>
    <property type="molecule type" value="Genomic_DNA"/>
</dbReference>
<reference evidence="1 2" key="1">
    <citation type="journal article" date="2008" name="Science">
        <title>The Physcomitrella genome reveals evolutionary insights into the conquest of land by plants.</title>
        <authorList>
            <person name="Rensing S."/>
            <person name="Lang D."/>
            <person name="Zimmer A."/>
            <person name="Terry A."/>
            <person name="Salamov A."/>
            <person name="Shapiro H."/>
            <person name="Nishiyama T."/>
            <person name="Perroud P.-F."/>
            <person name="Lindquist E."/>
            <person name="Kamisugi Y."/>
            <person name="Tanahashi T."/>
            <person name="Sakakibara K."/>
            <person name="Fujita T."/>
            <person name="Oishi K."/>
            <person name="Shin-I T."/>
            <person name="Kuroki Y."/>
            <person name="Toyoda A."/>
            <person name="Suzuki Y."/>
            <person name="Hashimoto A."/>
            <person name="Yamaguchi K."/>
            <person name="Sugano A."/>
            <person name="Kohara Y."/>
            <person name="Fujiyama A."/>
            <person name="Anterola A."/>
            <person name="Aoki S."/>
            <person name="Ashton N."/>
            <person name="Barbazuk W.B."/>
            <person name="Barker E."/>
            <person name="Bennetzen J."/>
            <person name="Bezanilla M."/>
            <person name="Blankenship R."/>
            <person name="Cho S.H."/>
            <person name="Dutcher S."/>
            <person name="Estelle M."/>
            <person name="Fawcett J.A."/>
            <person name="Gundlach H."/>
            <person name="Hanada K."/>
            <person name="Heyl A."/>
            <person name="Hicks K.A."/>
            <person name="Hugh J."/>
            <person name="Lohr M."/>
            <person name="Mayer K."/>
            <person name="Melkozernov A."/>
            <person name="Murata T."/>
            <person name="Nelson D."/>
            <person name="Pils B."/>
            <person name="Prigge M."/>
            <person name="Reiss B."/>
            <person name="Renner T."/>
            <person name="Rombauts S."/>
            <person name="Rushton P."/>
            <person name="Sanderfoot A."/>
            <person name="Schween G."/>
            <person name="Shiu S.-H."/>
            <person name="Stueber K."/>
            <person name="Theodoulou F.L."/>
            <person name="Tu H."/>
            <person name="Van de Peer Y."/>
            <person name="Verrier P.J."/>
            <person name="Waters E."/>
            <person name="Wood A."/>
            <person name="Yang L."/>
            <person name="Cove D."/>
            <person name="Cuming A."/>
            <person name="Hasebe M."/>
            <person name="Lucas S."/>
            <person name="Mishler D.B."/>
            <person name="Reski R."/>
            <person name="Grigoriev I."/>
            <person name="Quatrano R.S."/>
            <person name="Boore J.L."/>
        </authorList>
    </citation>
    <scope>NUCLEOTIDE SEQUENCE [LARGE SCALE GENOMIC DNA]</scope>
    <source>
        <strain evidence="1 2">cv. Gransden 2004</strain>
    </source>
</reference>
<proteinExistence type="predicted"/>
<evidence type="ECO:0000313" key="2">
    <source>
        <dbReference type="Proteomes" id="UP000006727"/>
    </source>
</evidence>